<protein>
    <submittedName>
        <fullName evidence="2">Uncharacterized protein</fullName>
    </submittedName>
</protein>
<reference evidence="2" key="1">
    <citation type="submission" date="2021-02" db="EMBL/GenBank/DDBJ databases">
        <authorList>
            <person name="Nowell W R."/>
        </authorList>
    </citation>
    <scope>NUCLEOTIDE SEQUENCE</scope>
</reference>
<organism evidence="2 5">
    <name type="scientific">Rotaria sordida</name>
    <dbReference type="NCBI Taxonomy" id="392033"/>
    <lineage>
        <taxon>Eukaryota</taxon>
        <taxon>Metazoa</taxon>
        <taxon>Spiralia</taxon>
        <taxon>Gnathifera</taxon>
        <taxon>Rotifera</taxon>
        <taxon>Eurotatoria</taxon>
        <taxon>Bdelloidea</taxon>
        <taxon>Philodinida</taxon>
        <taxon>Philodinidae</taxon>
        <taxon>Rotaria</taxon>
    </lineage>
</organism>
<evidence type="ECO:0000313" key="3">
    <source>
        <dbReference type="EMBL" id="CAF3970355.1"/>
    </source>
</evidence>
<feature type="region of interest" description="Disordered" evidence="1">
    <location>
        <begin position="1"/>
        <end position="56"/>
    </location>
</feature>
<dbReference type="Proteomes" id="UP000663882">
    <property type="component" value="Unassembled WGS sequence"/>
</dbReference>
<comment type="caution">
    <text evidence="2">The sequence shown here is derived from an EMBL/GenBank/DDBJ whole genome shotgun (WGS) entry which is preliminary data.</text>
</comment>
<name>A0A815H1K7_9BILA</name>
<sequence>MKNQRLNDQIQEDEEEKMSDSEKSDEDDDNNVFDVQQHPLTDQRRQHHQQKMINDTSNSVTVKVNHLIILKSEIPFEAKRVINLIVAVKILIKYVKLVNINQALEDKSSPRLAQCTIVRWLSMSNCLEALLKSF</sequence>
<feature type="compositionally biased region" description="Acidic residues" evidence="1">
    <location>
        <begin position="10"/>
        <end position="31"/>
    </location>
</feature>
<dbReference type="EMBL" id="CAJNOO010003601">
    <property type="protein sequence ID" value="CAF1346232.1"/>
    <property type="molecule type" value="Genomic_DNA"/>
</dbReference>
<dbReference type="OrthoDB" id="10454503at2759"/>
<evidence type="ECO:0000313" key="2">
    <source>
        <dbReference type="EMBL" id="CAF1346232.1"/>
    </source>
</evidence>
<evidence type="ECO:0000313" key="5">
    <source>
        <dbReference type="Proteomes" id="UP000663882"/>
    </source>
</evidence>
<evidence type="ECO:0000313" key="4">
    <source>
        <dbReference type="EMBL" id="CAF4028357.1"/>
    </source>
</evidence>
<dbReference type="AlphaFoldDB" id="A0A815H1K7"/>
<accession>A0A815H1K7</accession>
<proteinExistence type="predicted"/>
<dbReference type="EMBL" id="CAJOBE010005368">
    <property type="protein sequence ID" value="CAF3970355.1"/>
    <property type="molecule type" value="Genomic_DNA"/>
</dbReference>
<evidence type="ECO:0000256" key="1">
    <source>
        <dbReference type="SAM" id="MobiDB-lite"/>
    </source>
</evidence>
<gene>
    <name evidence="3" type="ORF">FNK824_LOCUS24296</name>
    <name evidence="4" type="ORF">OTI717_LOCUS30504</name>
    <name evidence="2" type="ORF">RFH988_LOCUS32054</name>
</gene>
<dbReference type="Proteomes" id="UP000663874">
    <property type="component" value="Unassembled WGS sequence"/>
</dbReference>
<dbReference type="EMBL" id="CAJOAX010008224">
    <property type="protein sequence ID" value="CAF4028357.1"/>
    <property type="molecule type" value="Genomic_DNA"/>
</dbReference>
<dbReference type="Proteomes" id="UP000663823">
    <property type="component" value="Unassembled WGS sequence"/>
</dbReference>